<dbReference type="OrthoDB" id="9815473at2"/>
<evidence type="ECO:0008006" key="3">
    <source>
        <dbReference type="Google" id="ProtNLM"/>
    </source>
</evidence>
<protein>
    <recommendedName>
        <fullName evidence="3">Phospholipase C/D domain-containing protein</fullName>
    </recommendedName>
</protein>
<dbReference type="eggNOG" id="COG2365">
    <property type="taxonomic scope" value="Bacteria"/>
</dbReference>
<accession>A9KTD3</accession>
<evidence type="ECO:0000313" key="2">
    <source>
        <dbReference type="Proteomes" id="UP000000370"/>
    </source>
</evidence>
<dbReference type="HOGENOM" id="CLU_1174741_0_0_9"/>
<dbReference type="STRING" id="357809.Cphy_3410"/>
<dbReference type="RefSeq" id="WP_012201412.1">
    <property type="nucleotide sequence ID" value="NC_010001.1"/>
</dbReference>
<sequence>MASRTMHLTIANEIINSGMISNIARFSIGQILPDAITHDLASHGDSHFKVTVCDGKKKLIDFVSFRNQFEDEIKTDDLYLGYYLHLIQDAIYRKFLYYDYGYKVFCSQDVEVLHNDYRLLNTYLITKYQIKNCVQKQEDFENEKINNIYPFELNRYLEDMENDFLPYNKGDIAVFTEPMVDEYINICSKLCKKEMESNKIGRFYLNPMDYAWDLIRNNS</sequence>
<gene>
    <name evidence="1" type="ordered locus">Cphy_3410</name>
</gene>
<organism evidence="1 2">
    <name type="scientific">Lachnoclostridium phytofermentans (strain ATCC 700394 / DSM 18823 / ISDg)</name>
    <name type="common">Clostridium phytofermentans</name>
    <dbReference type="NCBI Taxonomy" id="357809"/>
    <lineage>
        <taxon>Bacteria</taxon>
        <taxon>Bacillati</taxon>
        <taxon>Bacillota</taxon>
        <taxon>Clostridia</taxon>
        <taxon>Lachnospirales</taxon>
        <taxon>Lachnospiraceae</taxon>
    </lineage>
</organism>
<reference evidence="2" key="1">
    <citation type="submission" date="2007-11" db="EMBL/GenBank/DDBJ databases">
        <title>Complete genome sequence of Clostridium phytofermentans ISDg.</title>
        <authorList>
            <person name="Leschine S.B."/>
            <person name="Warnick T.A."/>
            <person name="Blanchard J.L."/>
            <person name="Schnell D.J."/>
            <person name="Petit E.L."/>
            <person name="LaTouf W.G."/>
            <person name="Copeland A."/>
            <person name="Lucas S."/>
            <person name="Lapidus A."/>
            <person name="Barry K."/>
            <person name="Glavina del Rio T."/>
            <person name="Dalin E."/>
            <person name="Tice H."/>
            <person name="Pitluck S."/>
            <person name="Kiss H."/>
            <person name="Brettin T."/>
            <person name="Bruce D."/>
            <person name="Detter J.C."/>
            <person name="Han C."/>
            <person name="Kuske C."/>
            <person name="Schmutz J."/>
            <person name="Larimer F."/>
            <person name="Land M."/>
            <person name="Hauser L."/>
            <person name="Kyrpides N."/>
            <person name="Kim E.A."/>
            <person name="Richardson P."/>
        </authorList>
    </citation>
    <scope>NUCLEOTIDE SEQUENCE [LARGE SCALE GENOMIC DNA]</scope>
    <source>
        <strain evidence="2">ATCC 700394 / DSM 18823 / ISDg</strain>
    </source>
</reference>
<evidence type="ECO:0000313" key="1">
    <source>
        <dbReference type="EMBL" id="ABX43763.1"/>
    </source>
</evidence>
<dbReference type="AlphaFoldDB" id="A9KTD3"/>
<dbReference type="EMBL" id="CP000885">
    <property type="protein sequence ID" value="ABX43763.1"/>
    <property type="molecule type" value="Genomic_DNA"/>
</dbReference>
<dbReference type="KEGG" id="cpy:Cphy_3410"/>
<proteinExistence type="predicted"/>
<keyword evidence="2" id="KW-1185">Reference proteome</keyword>
<name>A9KTD3_LACP7</name>
<dbReference type="Proteomes" id="UP000000370">
    <property type="component" value="Chromosome"/>
</dbReference>